<organism evidence="2 3">
    <name type="scientific">Haloglomus irregulare</name>
    <dbReference type="NCBI Taxonomy" id="2234134"/>
    <lineage>
        <taxon>Archaea</taxon>
        <taxon>Methanobacteriati</taxon>
        <taxon>Methanobacteriota</taxon>
        <taxon>Stenosarchaea group</taxon>
        <taxon>Halobacteria</taxon>
        <taxon>Halobacteriales</taxon>
        <taxon>Natronomonadaceae</taxon>
        <taxon>Haloglomus</taxon>
    </lineage>
</organism>
<evidence type="ECO:0000313" key="3">
    <source>
        <dbReference type="Proteomes" id="UP000319894"/>
    </source>
</evidence>
<sequence length="83" mass="9129">MNRVPITDEILAQLPRALDHDEVDHPLNRGAVQYVAWELELEALAEFVGEADASTYYEALRQVGVEPRPGGENEGGLDPELDG</sequence>
<dbReference type="EMBL" id="QMDX01000001">
    <property type="protein sequence ID" value="TSD15744.1"/>
    <property type="molecule type" value="Genomic_DNA"/>
</dbReference>
<dbReference type="OrthoDB" id="226414at2157"/>
<protein>
    <submittedName>
        <fullName evidence="2">Uncharacterized protein</fullName>
    </submittedName>
</protein>
<keyword evidence="3" id="KW-1185">Reference proteome</keyword>
<dbReference type="RefSeq" id="WP_144260221.1">
    <property type="nucleotide sequence ID" value="NZ_QMDX01000001.1"/>
</dbReference>
<dbReference type="AlphaFoldDB" id="A0A554NEC0"/>
<evidence type="ECO:0000256" key="1">
    <source>
        <dbReference type="SAM" id="MobiDB-lite"/>
    </source>
</evidence>
<name>A0A554NEC0_9EURY</name>
<reference evidence="2 3" key="1">
    <citation type="submission" date="2018-06" db="EMBL/GenBank/DDBJ databases">
        <title>Natronomonas sp. F16-60 a new haloarchaeon isolated from a solar saltern of Isla Cristina, Huelva, Spain.</title>
        <authorList>
            <person name="Duran-Viseras A."/>
            <person name="Sanchez-Porro C."/>
            <person name="Ventosa A."/>
        </authorList>
    </citation>
    <scope>NUCLEOTIDE SEQUENCE [LARGE SCALE GENOMIC DNA]</scope>
    <source>
        <strain evidence="2 3">F16-60</strain>
    </source>
</reference>
<proteinExistence type="predicted"/>
<feature type="region of interest" description="Disordered" evidence="1">
    <location>
        <begin position="64"/>
        <end position="83"/>
    </location>
</feature>
<comment type="caution">
    <text evidence="2">The sequence shown here is derived from an EMBL/GenBank/DDBJ whole genome shotgun (WGS) entry which is preliminary data.</text>
</comment>
<gene>
    <name evidence="2" type="ORF">DP107_00755</name>
</gene>
<dbReference type="Proteomes" id="UP000319894">
    <property type="component" value="Unassembled WGS sequence"/>
</dbReference>
<evidence type="ECO:0000313" key="2">
    <source>
        <dbReference type="EMBL" id="TSD15744.1"/>
    </source>
</evidence>
<accession>A0A554NEC0</accession>
<dbReference type="InParanoid" id="A0A554NEC0"/>